<evidence type="ECO:0000256" key="1">
    <source>
        <dbReference type="SAM" id="MobiDB-lite"/>
    </source>
</evidence>
<evidence type="ECO:0008006" key="4">
    <source>
        <dbReference type="Google" id="ProtNLM"/>
    </source>
</evidence>
<comment type="caution">
    <text evidence="2">The sequence shown here is derived from an EMBL/GenBank/DDBJ whole genome shotgun (WGS) entry which is preliminary data.</text>
</comment>
<proteinExistence type="predicted"/>
<name>A0ABN2N1S9_9PSEU</name>
<dbReference type="Proteomes" id="UP001500449">
    <property type="component" value="Unassembled WGS sequence"/>
</dbReference>
<accession>A0ABN2N1S9</accession>
<dbReference type="RefSeq" id="WP_425565851.1">
    <property type="nucleotide sequence ID" value="NZ_BAAAQK010000006.1"/>
</dbReference>
<reference evidence="2 3" key="1">
    <citation type="journal article" date="2019" name="Int. J. Syst. Evol. Microbiol.">
        <title>The Global Catalogue of Microorganisms (GCM) 10K type strain sequencing project: providing services to taxonomists for standard genome sequencing and annotation.</title>
        <authorList>
            <consortium name="The Broad Institute Genomics Platform"/>
            <consortium name="The Broad Institute Genome Sequencing Center for Infectious Disease"/>
            <person name="Wu L."/>
            <person name="Ma J."/>
        </authorList>
    </citation>
    <scope>NUCLEOTIDE SEQUENCE [LARGE SCALE GENOMIC DNA]</scope>
    <source>
        <strain evidence="2 3">JCM 16009</strain>
    </source>
</reference>
<organism evidence="2 3">
    <name type="scientific">Pseudonocardia ailaonensis</name>
    <dbReference type="NCBI Taxonomy" id="367279"/>
    <lineage>
        <taxon>Bacteria</taxon>
        <taxon>Bacillati</taxon>
        <taxon>Actinomycetota</taxon>
        <taxon>Actinomycetes</taxon>
        <taxon>Pseudonocardiales</taxon>
        <taxon>Pseudonocardiaceae</taxon>
        <taxon>Pseudonocardia</taxon>
    </lineage>
</organism>
<gene>
    <name evidence="2" type="ORF">GCM10009836_28090</name>
</gene>
<evidence type="ECO:0000313" key="3">
    <source>
        <dbReference type="Proteomes" id="UP001500449"/>
    </source>
</evidence>
<evidence type="ECO:0000313" key="2">
    <source>
        <dbReference type="EMBL" id="GAA1846911.1"/>
    </source>
</evidence>
<feature type="region of interest" description="Disordered" evidence="1">
    <location>
        <begin position="1"/>
        <end position="22"/>
    </location>
</feature>
<dbReference type="Gene3D" id="3.40.50.720">
    <property type="entry name" value="NAD(P)-binding Rossmann-like Domain"/>
    <property type="match status" value="1"/>
</dbReference>
<keyword evidence="3" id="KW-1185">Reference proteome</keyword>
<dbReference type="Gene3D" id="3.50.50.60">
    <property type="entry name" value="FAD/NAD(P)-binding domain"/>
    <property type="match status" value="1"/>
</dbReference>
<sequence length="115" mass="12136">MDATPTEPGPDPLEISPTGVRTDDTEILPALVVRAIGHRGRPIPGRPFDESTGTVPNTAGRVAPDTYVVGWIKRGSTGGIGANRTDAAETVGSLIVDASTGALTPRRRKRILLRR</sequence>
<feature type="region of interest" description="Disordered" evidence="1">
    <location>
        <begin position="39"/>
        <end position="60"/>
    </location>
</feature>
<protein>
    <recommendedName>
        <fullName evidence="4">Ferredoxin reductase</fullName>
    </recommendedName>
</protein>
<dbReference type="InterPro" id="IPR036188">
    <property type="entry name" value="FAD/NAD-bd_sf"/>
</dbReference>
<dbReference type="EMBL" id="BAAAQK010000006">
    <property type="protein sequence ID" value="GAA1846911.1"/>
    <property type="molecule type" value="Genomic_DNA"/>
</dbReference>